<keyword evidence="2" id="KW-1133">Transmembrane helix</keyword>
<feature type="transmembrane region" description="Helical" evidence="2">
    <location>
        <begin position="128"/>
        <end position="146"/>
    </location>
</feature>
<evidence type="ECO:0000256" key="1">
    <source>
        <dbReference type="SAM" id="MobiDB-lite"/>
    </source>
</evidence>
<feature type="compositionally biased region" description="Low complexity" evidence="1">
    <location>
        <begin position="35"/>
        <end position="49"/>
    </location>
</feature>
<evidence type="ECO:0000313" key="3">
    <source>
        <dbReference type="EMBL" id="MBB5182462.1"/>
    </source>
</evidence>
<feature type="compositionally biased region" description="Pro residues" evidence="1">
    <location>
        <begin position="97"/>
        <end position="116"/>
    </location>
</feature>
<keyword evidence="2" id="KW-0812">Transmembrane</keyword>
<feature type="compositionally biased region" description="Polar residues" evidence="1">
    <location>
        <begin position="86"/>
        <end position="96"/>
    </location>
</feature>
<dbReference type="Proteomes" id="UP000539953">
    <property type="component" value="Unassembled WGS sequence"/>
</dbReference>
<feature type="region of interest" description="Disordered" evidence="1">
    <location>
        <begin position="1"/>
        <end position="121"/>
    </location>
</feature>
<feature type="region of interest" description="Disordered" evidence="1">
    <location>
        <begin position="148"/>
        <end position="170"/>
    </location>
</feature>
<sequence length="370" mass="40260">MSEDKFSDSGFDETNAENTQPENTAADAASEAVNTQPEQETTTAPETETGSAPQTEEHHGPQLEFNTETPQESQPAAPEPQPEQHTGPQTEFNSGTPVPPGPVPPQPSGQPQPPQNNQPQKKAYYKKTWFKVLAIILIVVFGFAAGTGSDSAAEDYNDEYSDEDSSYDDENIDDISSISAVYNGSRKAGTVINNKSDIIVTAHYNDGSVASVKGWKVRKKQKLEKGKTSYVIIEYANQTTTLSIKCSDSNTSSSSNDAAKDAYATVNYDDLINDESGHMSDKITFRGQIVTCEDSDDGINMIIATQQDSAGNWNQHLIYCYYAYDDDDSHFAQGDIITIYGTYYGNETATSGDGQSLTVPTILCRIVEKS</sequence>
<evidence type="ECO:0000256" key="2">
    <source>
        <dbReference type="SAM" id="Phobius"/>
    </source>
</evidence>
<gene>
    <name evidence="3" type="ORF">HNQ47_000481</name>
</gene>
<evidence type="ECO:0000313" key="4">
    <source>
        <dbReference type="Proteomes" id="UP000539953"/>
    </source>
</evidence>
<comment type="caution">
    <text evidence="3">The sequence shown here is derived from an EMBL/GenBank/DDBJ whole genome shotgun (WGS) entry which is preliminary data.</text>
</comment>
<organism evidence="3 4">
    <name type="scientific">Catenisphaera adipataccumulans</name>
    <dbReference type="NCBI Taxonomy" id="700500"/>
    <lineage>
        <taxon>Bacteria</taxon>
        <taxon>Bacillati</taxon>
        <taxon>Bacillota</taxon>
        <taxon>Erysipelotrichia</taxon>
        <taxon>Erysipelotrichales</taxon>
        <taxon>Erysipelotrichaceae</taxon>
        <taxon>Catenisphaera</taxon>
    </lineage>
</organism>
<dbReference type="EMBL" id="JACHHK010000002">
    <property type="protein sequence ID" value="MBB5182462.1"/>
    <property type="molecule type" value="Genomic_DNA"/>
</dbReference>
<name>A0A7W8CY80_9FIRM</name>
<accession>A0A7W8CY80</accession>
<protein>
    <submittedName>
        <fullName evidence="3">Uncharacterized protein</fullName>
    </submittedName>
</protein>
<feature type="compositionally biased region" description="Acidic residues" evidence="1">
    <location>
        <begin position="152"/>
        <end position="170"/>
    </location>
</feature>
<keyword evidence="2" id="KW-0472">Membrane</keyword>
<dbReference type="AlphaFoldDB" id="A0A7W8CY80"/>
<keyword evidence="4" id="KW-1185">Reference proteome</keyword>
<dbReference type="RefSeq" id="WP_183327179.1">
    <property type="nucleotide sequence ID" value="NZ_JACHHK010000002.1"/>
</dbReference>
<reference evidence="3 4" key="1">
    <citation type="submission" date="2020-08" db="EMBL/GenBank/DDBJ databases">
        <title>Genomic Encyclopedia of Type Strains, Phase IV (KMG-IV): sequencing the most valuable type-strain genomes for metagenomic binning, comparative biology and taxonomic classification.</title>
        <authorList>
            <person name="Goeker M."/>
        </authorList>
    </citation>
    <scope>NUCLEOTIDE SEQUENCE [LARGE SCALE GENOMIC DNA]</scope>
    <source>
        <strain evidence="3 4">DSM 25799</strain>
    </source>
</reference>
<proteinExistence type="predicted"/>